<gene>
    <name evidence="2" type="ORF">QHF89_47030</name>
</gene>
<proteinExistence type="predicted"/>
<feature type="transmembrane region" description="Helical" evidence="1">
    <location>
        <begin position="157"/>
        <end position="176"/>
    </location>
</feature>
<keyword evidence="3" id="KW-1185">Reference proteome</keyword>
<dbReference type="EMBL" id="JARZHI010000109">
    <property type="protein sequence ID" value="MDI1437151.1"/>
    <property type="molecule type" value="Genomic_DNA"/>
</dbReference>
<name>A0ABT6P938_9BACT</name>
<feature type="transmembrane region" description="Helical" evidence="1">
    <location>
        <begin position="86"/>
        <end position="102"/>
    </location>
</feature>
<comment type="caution">
    <text evidence="2">The sequence shown here is derived from an EMBL/GenBank/DDBJ whole genome shotgun (WGS) entry which is preliminary data.</text>
</comment>
<sequence length="213" mass="22933">MFGSRDGHWSITWFRERVGGSWYLLVPLALFVALAGGTGRLSDRTMIAFLGIVAFRLWDDVADLPHDREHHPERALCRRVSTTEPLLYALGGLAFTAASIGLTRVAIAPFLGAVLATQGGFAARAAWPHLRGLFAHVILLKVPALALSLALPDTPPFVALGRAITLYGVVAAYELVHDEDARRGPLGPALVLVDVVCLCGGAALWLLHDRTIL</sequence>
<keyword evidence="1" id="KW-0812">Transmembrane</keyword>
<dbReference type="RefSeq" id="WP_136971862.1">
    <property type="nucleotide sequence ID" value="NZ_JARZHI010000109.1"/>
</dbReference>
<evidence type="ECO:0000313" key="3">
    <source>
        <dbReference type="Proteomes" id="UP001160301"/>
    </source>
</evidence>
<feature type="transmembrane region" description="Helical" evidence="1">
    <location>
        <begin position="188"/>
        <end position="207"/>
    </location>
</feature>
<reference evidence="2 3" key="1">
    <citation type="submission" date="2023-04" db="EMBL/GenBank/DDBJ databases">
        <title>The genome sequence of Polyangium sorediatum DSM14670.</title>
        <authorList>
            <person name="Zhang X."/>
        </authorList>
    </citation>
    <scope>NUCLEOTIDE SEQUENCE [LARGE SCALE GENOMIC DNA]</scope>
    <source>
        <strain evidence="2 3">DSM 14670</strain>
    </source>
</reference>
<organism evidence="2 3">
    <name type="scientific">Polyangium sorediatum</name>
    <dbReference type="NCBI Taxonomy" id="889274"/>
    <lineage>
        <taxon>Bacteria</taxon>
        <taxon>Pseudomonadati</taxon>
        <taxon>Myxococcota</taxon>
        <taxon>Polyangia</taxon>
        <taxon>Polyangiales</taxon>
        <taxon>Polyangiaceae</taxon>
        <taxon>Polyangium</taxon>
    </lineage>
</organism>
<keyword evidence="1" id="KW-1133">Transmembrane helix</keyword>
<accession>A0ABT6P938</accession>
<keyword evidence="1" id="KW-0472">Membrane</keyword>
<feature type="transmembrane region" description="Helical" evidence="1">
    <location>
        <begin position="20"/>
        <end position="37"/>
    </location>
</feature>
<evidence type="ECO:0000256" key="1">
    <source>
        <dbReference type="SAM" id="Phobius"/>
    </source>
</evidence>
<protein>
    <submittedName>
        <fullName evidence="2">Uncharacterized protein</fullName>
    </submittedName>
</protein>
<feature type="transmembrane region" description="Helical" evidence="1">
    <location>
        <begin position="133"/>
        <end position="151"/>
    </location>
</feature>
<dbReference type="Proteomes" id="UP001160301">
    <property type="component" value="Unassembled WGS sequence"/>
</dbReference>
<evidence type="ECO:0000313" key="2">
    <source>
        <dbReference type="EMBL" id="MDI1437151.1"/>
    </source>
</evidence>